<dbReference type="EMBL" id="LTDM01000021">
    <property type="protein sequence ID" value="OLS02693.1"/>
    <property type="molecule type" value="Genomic_DNA"/>
</dbReference>
<dbReference type="Proteomes" id="UP000186112">
    <property type="component" value="Unassembled WGS sequence"/>
</dbReference>
<accession>A0A1U7M5U7</accession>
<dbReference type="InterPro" id="IPR007487">
    <property type="entry name" value="ABC_transpt-TYRBP-like"/>
</dbReference>
<dbReference type="Gene3D" id="3.40.50.2300">
    <property type="match status" value="2"/>
</dbReference>
<dbReference type="InterPro" id="IPR028082">
    <property type="entry name" value="Peripla_BP_I"/>
</dbReference>
<dbReference type="SUPFAM" id="SSF53822">
    <property type="entry name" value="Periplasmic binding protein-like I"/>
    <property type="match status" value="1"/>
</dbReference>
<name>A0A1U7M5U7_TISCR</name>
<evidence type="ECO:0000313" key="1">
    <source>
        <dbReference type="EMBL" id="OLS02693.1"/>
    </source>
</evidence>
<dbReference type="AlphaFoldDB" id="A0A1U7M5U7"/>
<reference evidence="1 2" key="1">
    <citation type="submission" date="2016-02" db="EMBL/GenBank/DDBJ databases">
        <title>Genome sequence of Tissierella creatinophila DSM 6911.</title>
        <authorList>
            <person name="Poehlein A."/>
            <person name="Daniel R."/>
        </authorList>
    </citation>
    <scope>NUCLEOTIDE SEQUENCE [LARGE SCALE GENOMIC DNA]</scope>
    <source>
        <strain evidence="1 2">DSM 6911</strain>
    </source>
</reference>
<gene>
    <name evidence="1" type="ORF">TICRE_13380</name>
</gene>
<protein>
    <submittedName>
        <fullName evidence="1">ABC transporter substrate binding protein</fullName>
    </submittedName>
</protein>
<dbReference type="PANTHER" id="PTHR35271">
    <property type="entry name" value="ABC TRANSPORTER, SUBSTRATE-BINDING LIPOPROTEIN-RELATED"/>
    <property type="match status" value="1"/>
</dbReference>
<dbReference type="CDD" id="cd06325">
    <property type="entry name" value="PBP1_ABC_unchar_transporter"/>
    <property type="match status" value="1"/>
</dbReference>
<dbReference type="PROSITE" id="PS51257">
    <property type="entry name" value="PROKAR_LIPOPROTEIN"/>
    <property type="match status" value="1"/>
</dbReference>
<dbReference type="OrthoDB" id="9776955at2"/>
<proteinExistence type="predicted"/>
<dbReference type="PANTHER" id="PTHR35271:SF1">
    <property type="entry name" value="ABC TRANSPORTER, SUBSTRATE-BINDING LIPOPROTEIN"/>
    <property type="match status" value="1"/>
</dbReference>
<organism evidence="1 2">
    <name type="scientific">Tissierella creatinophila DSM 6911</name>
    <dbReference type="NCBI Taxonomy" id="1123403"/>
    <lineage>
        <taxon>Bacteria</taxon>
        <taxon>Bacillati</taxon>
        <taxon>Bacillota</taxon>
        <taxon>Tissierellia</taxon>
        <taxon>Tissierellales</taxon>
        <taxon>Tissierellaceae</taxon>
        <taxon>Tissierella</taxon>
    </lineage>
</organism>
<dbReference type="RefSeq" id="WP_075726383.1">
    <property type="nucleotide sequence ID" value="NZ_LTDM01000021.1"/>
</dbReference>
<keyword evidence="2" id="KW-1185">Reference proteome</keyword>
<dbReference type="Pfam" id="PF04392">
    <property type="entry name" value="ABC_sub_bind"/>
    <property type="match status" value="1"/>
</dbReference>
<sequence length="320" mass="34187">MKKGLLTLLTISLLATILTGCSKDSIPKIGISQYGEHASLDNCREGFIQGLEKSGLVEGEDFVIDYQNAGFDDSINTQIAQTFASNNVDLMVGIATPSATALYAATEEKDIPVIFTAVTDPVEAKLDKGNVTGTSDKLPIDAQLELIRAMQPDAKTIGIAYTTSEPNSISAIAEYKEKAPNYGFTIEAIGITQQSEVTQAVDTLISKDVDAFSNLTDNNVVGVLPAILDKTNAASIPIYGSEIEQVKLGCVAAAGIDYIELGIRTGEMAAKVLTGKAKATDLPYETIKDYHIYTNTNALEKLNITLPESIKEDTVPVELD</sequence>
<evidence type="ECO:0000313" key="2">
    <source>
        <dbReference type="Proteomes" id="UP000186112"/>
    </source>
</evidence>
<comment type="caution">
    <text evidence="1">The sequence shown here is derived from an EMBL/GenBank/DDBJ whole genome shotgun (WGS) entry which is preliminary data.</text>
</comment>